<dbReference type="AlphaFoldDB" id="A0A9D1V673"/>
<organism evidence="14 15">
    <name type="scientific">Candidatus Borkfalkia faecipullorum</name>
    <dbReference type="NCBI Taxonomy" id="2838510"/>
    <lineage>
        <taxon>Bacteria</taxon>
        <taxon>Bacillati</taxon>
        <taxon>Bacillota</taxon>
        <taxon>Clostridia</taxon>
        <taxon>Christensenellales</taxon>
        <taxon>Christensenellaceae</taxon>
        <taxon>Candidatus Borkfalkia</taxon>
    </lineage>
</organism>
<dbReference type="GO" id="GO:0009360">
    <property type="term" value="C:DNA polymerase III complex"/>
    <property type="evidence" value="ECO:0007669"/>
    <property type="project" value="InterPro"/>
</dbReference>
<dbReference type="Pfam" id="PF12169">
    <property type="entry name" value="DNA_pol3_gamma3"/>
    <property type="match status" value="1"/>
</dbReference>
<feature type="compositionally biased region" description="Low complexity" evidence="12">
    <location>
        <begin position="404"/>
        <end position="427"/>
    </location>
</feature>
<evidence type="ECO:0000256" key="2">
    <source>
        <dbReference type="ARBA" id="ARBA00012417"/>
    </source>
</evidence>
<evidence type="ECO:0000256" key="10">
    <source>
        <dbReference type="ARBA" id="ARBA00022932"/>
    </source>
</evidence>
<evidence type="ECO:0000256" key="7">
    <source>
        <dbReference type="ARBA" id="ARBA00022741"/>
    </source>
</evidence>
<feature type="domain" description="AAA+ ATPase" evidence="13">
    <location>
        <begin position="37"/>
        <end position="182"/>
    </location>
</feature>
<dbReference type="InterPro" id="IPR012763">
    <property type="entry name" value="DNA_pol_III_sug/sutau_N"/>
</dbReference>
<evidence type="ECO:0000256" key="3">
    <source>
        <dbReference type="ARBA" id="ARBA00022679"/>
    </source>
</evidence>
<dbReference type="SUPFAM" id="SSF52540">
    <property type="entry name" value="P-loop containing nucleoside triphosphate hydrolases"/>
    <property type="match status" value="1"/>
</dbReference>
<dbReference type="InterPro" id="IPR045085">
    <property type="entry name" value="HLD_clamp_pol_III_gamma_tau"/>
</dbReference>
<evidence type="ECO:0000256" key="9">
    <source>
        <dbReference type="ARBA" id="ARBA00022840"/>
    </source>
</evidence>
<dbReference type="Pfam" id="PF22608">
    <property type="entry name" value="DNAX_ATPase_lid"/>
    <property type="match status" value="1"/>
</dbReference>
<dbReference type="GO" id="GO:0005524">
    <property type="term" value="F:ATP binding"/>
    <property type="evidence" value="ECO:0007669"/>
    <property type="project" value="UniProtKB-KW"/>
</dbReference>
<dbReference type="SUPFAM" id="SSF48019">
    <property type="entry name" value="post-AAA+ oligomerization domain-like"/>
    <property type="match status" value="1"/>
</dbReference>
<dbReference type="Pfam" id="PF13177">
    <property type="entry name" value="DNA_pol3_delta2"/>
    <property type="match status" value="1"/>
</dbReference>
<dbReference type="SMART" id="SM00382">
    <property type="entry name" value="AAA"/>
    <property type="match status" value="1"/>
</dbReference>
<accession>A0A9D1V673</accession>
<dbReference type="InterPro" id="IPR001270">
    <property type="entry name" value="ClpA/B"/>
</dbReference>
<dbReference type="Gene3D" id="3.40.50.300">
    <property type="entry name" value="P-loop containing nucleotide triphosphate hydrolases"/>
    <property type="match status" value="1"/>
</dbReference>
<evidence type="ECO:0000256" key="12">
    <source>
        <dbReference type="SAM" id="MobiDB-lite"/>
    </source>
</evidence>
<dbReference type="InterPro" id="IPR022754">
    <property type="entry name" value="DNA_pol_III_gamma-3"/>
</dbReference>
<protein>
    <recommendedName>
        <fullName evidence="2">DNA-directed DNA polymerase</fullName>
        <ecNumber evidence="2">2.7.7.7</ecNumber>
    </recommendedName>
</protein>
<keyword evidence="3 14" id="KW-0808">Transferase</keyword>
<dbReference type="EC" id="2.7.7.7" evidence="2"/>
<comment type="similarity">
    <text evidence="1">Belongs to the DnaX/STICHEL family.</text>
</comment>
<keyword evidence="9" id="KW-0067">ATP-binding</keyword>
<gene>
    <name evidence="14" type="primary">dnaX</name>
    <name evidence="14" type="ORF">H9741_00125</name>
</gene>
<dbReference type="GO" id="GO:0046872">
    <property type="term" value="F:metal ion binding"/>
    <property type="evidence" value="ECO:0007669"/>
    <property type="project" value="UniProtKB-KW"/>
</dbReference>
<reference evidence="14" key="2">
    <citation type="submission" date="2021-04" db="EMBL/GenBank/DDBJ databases">
        <authorList>
            <person name="Gilroy R."/>
        </authorList>
    </citation>
    <scope>NUCLEOTIDE SEQUENCE</scope>
    <source>
        <strain evidence="14">811</strain>
    </source>
</reference>
<dbReference type="InterPro" id="IPR008921">
    <property type="entry name" value="DNA_pol3_clamp-load_cplx_C"/>
</dbReference>
<evidence type="ECO:0000313" key="14">
    <source>
        <dbReference type="EMBL" id="HIX06860.1"/>
    </source>
</evidence>
<dbReference type="EMBL" id="DXFX01000002">
    <property type="protein sequence ID" value="HIX06860.1"/>
    <property type="molecule type" value="Genomic_DNA"/>
</dbReference>
<keyword evidence="6" id="KW-0479">Metal-binding</keyword>
<dbReference type="GO" id="GO:0003677">
    <property type="term" value="F:DNA binding"/>
    <property type="evidence" value="ECO:0007669"/>
    <property type="project" value="InterPro"/>
</dbReference>
<evidence type="ECO:0000256" key="4">
    <source>
        <dbReference type="ARBA" id="ARBA00022695"/>
    </source>
</evidence>
<evidence type="ECO:0000256" key="6">
    <source>
        <dbReference type="ARBA" id="ARBA00022723"/>
    </source>
</evidence>
<evidence type="ECO:0000256" key="11">
    <source>
        <dbReference type="ARBA" id="ARBA00049244"/>
    </source>
</evidence>
<evidence type="ECO:0000256" key="1">
    <source>
        <dbReference type="ARBA" id="ARBA00006360"/>
    </source>
</evidence>
<dbReference type="Proteomes" id="UP000824204">
    <property type="component" value="Unassembled WGS sequence"/>
</dbReference>
<evidence type="ECO:0000313" key="15">
    <source>
        <dbReference type="Proteomes" id="UP000824204"/>
    </source>
</evidence>
<dbReference type="FunFam" id="3.40.50.300:FF:000014">
    <property type="entry name" value="DNA polymerase III subunit gamma/tau"/>
    <property type="match status" value="1"/>
</dbReference>
<keyword evidence="8" id="KW-0862">Zinc</keyword>
<dbReference type="PRINTS" id="PR00300">
    <property type="entry name" value="CLPPROTEASEA"/>
</dbReference>
<dbReference type="InterPro" id="IPR003593">
    <property type="entry name" value="AAA+_ATPase"/>
</dbReference>
<dbReference type="InterPro" id="IPR027417">
    <property type="entry name" value="P-loop_NTPase"/>
</dbReference>
<feature type="region of interest" description="Disordered" evidence="12">
    <location>
        <begin position="392"/>
        <end position="434"/>
    </location>
</feature>
<comment type="caution">
    <text evidence="14">The sequence shown here is derived from an EMBL/GenBank/DDBJ whole genome shotgun (WGS) entry which is preliminary data.</text>
</comment>
<keyword evidence="7" id="KW-0547">Nucleotide-binding</keyword>
<name>A0A9D1V673_9FIRM</name>
<evidence type="ECO:0000256" key="5">
    <source>
        <dbReference type="ARBA" id="ARBA00022705"/>
    </source>
</evidence>
<dbReference type="PANTHER" id="PTHR11669:SF0">
    <property type="entry name" value="PROTEIN STICHEL-LIKE 2"/>
    <property type="match status" value="1"/>
</dbReference>
<dbReference type="Gene3D" id="1.10.8.60">
    <property type="match status" value="1"/>
</dbReference>
<evidence type="ECO:0000256" key="8">
    <source>
        <dbReference type="ARBA" id="ARBA00022833"/>
    </source>
</evidence>
<dbReference type="Gene3D" id="1.20.272.10">
    <property type="match status" value="1"/>
</dbReference>
<dbReference type="GO" id="GO:0006261">
    <property type="term" value="P:DNA-templated DNA replication"/>
    <property type="evidence" value="ECO:0007669"/>
    <property type="project" value="TreeGrafter"/>
</dbReference>
<dbReference type="NCBIfam" id="TIGR02397">
    <property type="entry name" value="dnaX_nterm"/>
    <property type="match status" value="1"/>
</dbReference>
<proteinExistence type="inferred from homology"/>
<dbReference type="NCBIfam" id="NF004046">
    <property type="entry name" value="PRK05563.1"/>
    <property type="match status" value="1"/>
</dbReference>
<keyword evidence="4 14" id="KW-0548">Nucleotidyltransferase</keyword>
<dbReference type="CDD" id="cd00009">
    <property type="entry name" value="AAA"/>
    <property type="match status" value="1"/>
</dbReference>
<dbReference type="InterPro" id="IPR050238">
    <property type="entry name" value="DNA_Rep/Repair_Clamp_Loader"/>
</dbReference>
<reference evidence="14" key="1">
    <citation type="journal article" date="2021" name="PeerJ">
        <title>Extensive microbial diversity within the chicken gut microbiome revealed by metagenomics and culture.</title>
        <authorList>
            <person name="Gilroy R."/>
            <person name="Ravi A."/>
            <person name="Getino M."/>
            <person name="Pursley I."/>
            <person name="Horton D.L."/>
            <person name="Alikhan N.F."/>
            <person name="Baker D."/>
            <person name="Gharbi K."/>
            <person name="Hall N."/>
            <person name="Watson M."/>
            <person name="Adriaenssens E.M."/>
            <person name="Foster-Nyarko E."/>
            <person name="Jarju S."/>
            <person name="Secka A."/>
            <person name="Antonio M."/>
            <person name="Oren A."/>
            <person name="Chaudhuri R.R."/>
            <person name="La Ragione R."/>
            <person name="Hildebrand F."/>
            <person name="Pallen M.J."/>
        </authorList>
    </citation>
    <scope>NUCLEOTIDE SEQUENCE</scope>
    <source>
        <strain evidence="14">811</strain>
    </source>
</reference>
<keyword evidence="5" id="KW-0235">DNA replication</keyword>
<dbReference type="PANTHER" id="PTHR11669">
    <property type="entry name" value="REPLICATION FACTOR C / DNA POLYMERASE III GAMMA-TAU SUBUNIT"/>
    <property type="match status" value="1"/>
</dbReference>
<dbReference type="GO" id="GO:0003887">
    <property type="term" value="F:DNA-directed DNA polymerase activity"/>
    <property type="evidence" value="ECO:0007669"/>
    <property type="project" value="UniProtKB-KW"/>
</dbReference>
<sequence>MSYQALYRTFRPTTLDGLVRQEHIVKILTNQIETGRIGHAYLFCGPRGTGKTSTAKIFAKAINCLSPVHGSPCGKCEACKALADPSNLDVSEIDAASNNGVNEMRDLREKVQYPPVAVRYKVYIIDEVHMLSDSAFNALLKTLEEPPRHAVFILATTEPHKLPATILSRCMRFDFKLIPQADIEAHLKKIFTSVGKEYEDEAVAAIARAGAGSMRDSLSVADMCISYGKGKLTYADVCEVLGTADFYEVVRLGESVLREDASAALSETEKVISSGKGVGVLSKDILSFLNQCVIAKTCRNAKELLALPDEMFTEIKRIAEGADGKKILRCCEIFAQVETDLRYSVSPRIVFETAVAKACLPQSDTDVLALSLRVKALEQQLEKGVPVQAAAPVLSEETEEDPFARPAPARRAEPVRAAAPRPQASARSEGQSALDSRDKAGALFLRSLRKTSRSGVLFTMCQDLEPSFEGDTFVLSTESEVICSRLNSTENLKAVQAALEAIGISDFKIVLKGQQKDPMEEDIEQLKRDFPDTEFRIK</sequence>
<comment type="catalytic activity">
    <reaction evidence="11">
        <text>DNA(n) + a 2'-deoxyribonucleoside 5'-triphosphate = DNA(n+1) + diphosphate</text>
        <dbReference type="Rhea" id="RHEA:22508"/>
        <dbReference type="Rhea" id="RHEA-COMP:17339"/>
        <dbReference type="Rhea" id="RHEA-COMP:17340"/>
        <dbReference type="ChEBI" id="CHEBI:33019"/>
        <dbReference type="ChEBI" id="CHEBI:61560"/>
        <dbReference type="ChEBI" id="CHEBI:173112"/>
        <dbReference type="EC" id="2.7.7.7"/>
    </reaction>
</comment>
<keyword evidence="10" id="KW-0239">DNA-directed DNA polymerase</keyword>
<evidence type="ECO:0000259" key="13">
    <source>
        <dbReference type="SMART" id="SM00382"/>
    </source>
</evidence>